<dbReference type="GO" id="GO:0030170">
    <property type="term" value="F:pyridoxal phosphate binding"/>
    <property type="evidence" value="ECO:0007669"/>
    <property type="project" value="InterPro"/>
</dbReference>
<dbReference type="InterPro" id="IPR004839">
    <property type="entry name" value="Aminotransferase_I/II_large"/>
</dbReference>
<dbReference type="AlphaFoldDB" id="A0A2R6B1H1"/>
<dbReference type="SUPFAM" id="SSF53383">
    <property type="entry name" value="PLP-dependent transferases"/>
    <property type="match status" value="1"/>
</dbReference>
<dbReference type="InterPro" id="IPR015421">
    <property type="entry name" value="PyrdxlP-dep_Trfase_major"/>
</dbReference>
<dbReference type="Gene3D" id="3.90.1150.10">
    <property type="entry name" value="Aspartate Aminotransferase, domain 1"/>
    <property type="match status" value="1"/>
</dbReference>
<dbReference type="EMBL" id="NEXE01000003">
    <property type="protein sequence ID" value="PSN92489.1"/>
    <property type="molecule type" value="Genomic_DNA"/>
</dbReference>
<evidence type="ECO:0000313" key="5">
    <source>
        <dbReference type="Proteomes" id="UP000240322"/>
    </source>
</evidence>
<dbReference type="Proteomes" id="UP000240322">
    <property type="component" value="Unassembled WGS sequence"/>
</dbReference>
<dbReference type="Pfam" id="PF00155">
    <property type="entry name" value="Aminotran_1_2"/>
    <property type="match status" value="1"/>
</dbReference>
<protein>
    <recommendedName>
        <fullName evidence="3">Aminotransferase class I/classII large domain-containing protein</fullName>
    </recommendedName>
</protein>
<keyword evidence="2" id="KW-0663">Pyridoxal phosphate</keyword>
<dbReference type="Gene3D" id="3.40.640.10">
    <property type="entry name" value="Type I PLP-dependent aspartate aminotransferase-like (Major domain)"/>
    <property type="match status" value="1"/>
</dbReference>
<sequence>MEALCRMFVRRVRHGGDVWDKPDGLIDFSANTNPLGPPRSLLEALKSSLDFVTRYPDPEHRRLREALSEANGLRFDEILVGCGSTELIYLAAQVVWRLRGSAFRVLIAEPTFGEYEVAAARFMGRPSYVFPRRDDLRFEVDDIIKGIPRNGLVFLCNPNNPTAQSFNARGVEEVVSESCRLNSVVVVDESFVEFTADPEGNSVLKQVEGYDNLIVLRSPAKLFAVPGLRVGYGAASIRIAHLIRSLQQPWSVGVMGEVGLLAALADTEYIRSSTLYVRREREVFAERLAGLHGLRVYPSDANFLLVSTRGVGVGGRSLKRRLVSRGVLIRECSDFRGLDNHHIRLAVRRGKENDYLVKVLGEVLGV</sequence>
<proteinExistence type="predicted"/>
<evidence type="ECO:0000256" key="1">
    <source>
        <dbReference type="ARBA" id="ARBA00001933"/>
    </source>
</evidence>
<dbReference type="InterPro" id="IPR015424">
    <property type="entry name" value="PyrdxlP-dep_Trfase"/>
</dbReference>
<name>A0A2R6B1H1_9ARCH</name>
<reference evidence="4 5" key="1">
    <citation type="submission" date="2017-04" db="EMBL/GenBank/DDBJ databases">
        <title>Novel microbial lineages endemic to geothermal iron-oxide mats fill important gaps in the evolutionary history of Archaea.</title>
        <authorList>
            <person name="Jay Z.J."/>
            <person name="Beam J.P."/>
            <person name="Dlakic M."/>
            <person name="Rusch D.B."/>
            <person name="Kozubal M.A."/>
            <person name="Inskeep W.P."/>
        </authorList>
    </citation>
    <scope>NUCLEOTIDE SEQUENCE [LARGE SCALE GENOMIC DNA]</scope>
    <source>
        <strain evidence="4">OSP_D</strain>
    </source>
</reference>
<comment type="caution">
    <text evidence="4">The sequence shown here is derived from an EMBL/GenBank/DDBJ whole genome shotgun (WGS) entry which is preliminary data.</text>
</comment>
<accession>A0A2R6B1H1</accession>
<feature type="domain" description="Aminotransferase class I/classII large" evidence="3">
    <location>
        <begin position="25"/>
        <end position="359"/>
    </location>
</feature>
<evidence type="ECO:0000256" key="2">
    <source>
        <dbReference type="ARBA" id="ARBA00022898"/>
    </source>
</evidence>
<dbReference type="InterPro" id="IPR015422">
    <property type="entry name" value="PyrdxlP-dep_Trfase_small"/>
</dbReference>
<evidence type="ECO:0000259" key="3">
    <source>
        <dbReference type="Pfam" id="PF00155"/>
    </source>
</evidence>
<dbReference type="CDD" id="cd00609">
    <property type="entry name" value="AAT_like"/>
    <property type="match status" value="1"/>
</dbReference>
<organism evidence="4 5">
    <name type="scientific">Candidatus Marsarchaeota G2 archaeon OSP_D</name>
    <dbReference type="NCBI Taxonomy" id="1978157"/>
    <lineage>
        <taxon>Archaea</taxon>
        <taxon>Candidatus Marsarchaeota</taxon>
        <taxon>Candidatus Marsarchaeota group 2</taxon>
    </lineage>
</organism>
<dbReference type="PANTHER" id="PTHR42885">
    <property type="entry name" value="HISTIDINOL-PHOSPHATE AMINOTRANSFERASE-RELATED"/>
    <property type="match status" value="1"/>
</dbReference>
<gene>
    <name evidence="4" type="ORF">B9Q03_00880</name>
</gene>
<dbReference type="PANTHER" id="PTHR42885:SF1">
    <property type="entry name" value="THREONINE-PHOSPHATE DECARBOXYLASE"/>
    <property type="match status" value="1"/>
</dbReference>
<comment type="cofactor">
    <cofactor evidence="1">
        <name>pyridoxal 5'-phosphate</name>
        <dbReference type="ChEBI" id="CHEBI:597326"/>
    </cofactor>
</comment>
<evidence type="ECO:0000313" key="4">
    <source>
        <dbReference type="EMBL" id="PSN92489.1"/>
    </source>
</evidence>